<name>A0A8S5UV83_9CAUD</name>
<proteinExistence type="predicted"/>
<reference evidence="1" key="1">
    <citation type="journal article" date="2021" name="Proc. Natl. Acad. Sci. U.S.A.">
        <title>A Catalog of Tens of Thousands of Viruses from Human Metagenomes Reveals Hidden Associations with Chronic Diseases.</title>
        <authorList>
            <person name="Tisza M.J."/>
            <person name="Buck C.B."/>
        </authorList>
    </citation>
    <scope>NUCLEOTIDE SEQUENCE</scope>
    <source>
        <strain evidence="1">CtnNB1</strain>
    </source>
</reference>
<dbReference type="EMBL" id="BK016146">
    <property type="protein sequence ID" value="DAF98393.1"/>
    <property type="molecule type" value="Genomic_DNA"/>
</dbReference>
<accession>A0A8S5UV83</accession>
<sequence length="105" mass="11960">MLEFEGVRYTLRFSQKRIEMIEAVTNMPTMAELSRTKGFLSLSALKTYFAYALKYQDEESGGGYVNVKKGMDICTKLIDGEGYEAVCMLVLEALERGCPFFFPRD</sequence>
<evidence type="ECO:0000313" key="1">
    <source>
        <dbReference type="EMBL" id="DAF98393.1"/>
    </source>
</evidence>
<organism evidence="1">
    <name type="scientific">Siphoviridae sp. ctnNB1</name>
    <dbReference type="NCBI Taxonomy" id="2825660"/>
    <lineage>
        <taxon>Viruses</taxon>
        <taxon>Duplodnaviria</taxon>
        <taxon>Heunggongvirae</taxon>
        <taxon>Uroviricota</taxon>
        <taxon>Caudoviricetes</taxon>
    </lineage>
</organism>
<protein>
    <submittedName>
        <fullName evidence="1">Tail assembly chaperone protein</fullName>
    </submittedName>
</protein>